<proteinExistence type="predicted"/>
<evidence type="ECO:0000313" key="1">
    <source>
        <dbReference type="EMBL" id="GBO99822.1"/>
    </source>
</evidence>
<dbReference type="AlphaFoldDB" id="A0A4C1SCC4"/>
<name>A0A4C1SCC4_EUMVA</name>
<comment type="caution">
    <text evidence="1">The sequence shown here is derived from an EMBL/GenBank/DDBJ whole genome shotgun (WGS) entry which is preliminary data.</text>
</comment>
<reference evidence="1 2" key="1">
    <citation type="journal article" date="2019" name="Commun. Biol.">
        <title>The bagworm genome reveals a unique fibroin gene that provides high tensile strength.</title>
        <authorList>
            <person name="Kono N."/>
            <person name="Nakamura H."/>
            <person name="Ohtoshi R."/>
            <person name="Tomita M."/>
            <person name="Numata K."/>
            <person name="Arakawa K."/>
        </authorList>
    </citation>
    <scope>NUCLEOTIDE SEQUENCE [LARGE SCALE GENOMIC DNA]</scope>
</reference>
<dbReference type="Proteomes" id="UP000299102">
    <property type="component" value="Unassembled WGS sequence"/>
</dbReference>
<evidence type="ECO:0000313" key="2">
    <source>
        <dbReference type="Proteomes" id="UP000299102"/>
    </source>
</evidence>
<sequence length="98" mass="11352">MVAGGRSRRCRRRATGPRRVAPVCRWLPISCAAEQSRTVFRFSENRRNDTVQEKMSENNDKTRSFRELDVARSVCARAAEWGRCVFGAVYVRCRRVLD</sequence>
<gene>
    <name evidence="1" type="ORF">EVAR_74226_1</name>
</gene>
<keyword evidence="2" id="KW-1185">Reference proteome</keyword>
<accession>A0A4C1SCC4</accession>
<dbReference type="EMBL" id="BGZK01000004">
    <property type="protein sequence ID" value="GBO99822.1"/>
    <property type="molecule type" value="Genomic_DNA"/>
</dbReference>
<organism evidence="1 2">
    <name type="scientific">Eumeta variegata</name>
    <name type="common">Bagworm moth</name>
    <name type="synonym">Eumeta japonica</name>
    <dbReference type="NCBI Taxonomy" id="151549"/>
    <lineage>
        <taxon>Eukaryota</taxon>
        <taxon>Metazoa</taxon>
        <taxon>Ecdysozoa</taxon>
        <taxon>Arthropoda</taxon>
        <taxon>Hexapoda</taxon>
        <taxon>Insecta</taxon>
        <taxon>Pterygota</taxon>
        <taxon>Neoptera</taxon>
        <taxon>Endopterygota</taxon>
        <taxon>Lepidoptera</taxon>
        <taxon>Glossata</taxon>
        <taxon>Ditrysia</taxon>
        <taxon>Tineoidea</taxon>
        <taxon>Psychidae</taxon>
        <taxon>Oiketicinae</taxon>
        <taxon>Eumeta</taxon>
    </lineage>
</organism>
<protein>
    <submittedName>
        <fullName evidence="1">Uncharacterized protein</fullName>
    </submittedName>
</protein>